<evidence type="ECO:0000259" key="8">
    <source>
        <dbReference type="Pfam" id="PF00892"/>
    </source>
</evidence>
<dbReference type="Pfam" id="PF00892">
    <property type="entry name" value="EamA"/>
    <property type="match status" value="2"/>
</dbReference>
<keyword evidence="3" id="KW-1003">Cell membrane</keyword>
<dbReference type="EMBL" id="PTIS01000003">
    <property type="protein sequence ID" value="PPK49035.1"/>
    <property type="molecule type" value="Genomic_DNA"/>
</dbReference>
<evidence type="ECO:0000256" key="2">
    <source>
        <dbReference type="ARBA" id="ARBA00007362"/>
    </source>
</evidence>
<keyword evidence="5 7" id="KW-1133">Transmembrane helix</keyword>
<dbReference type="PANTHER" id="PTHR32322">
    <property type="entry name" value="INNER MEMBRANE TRANSPORTER"/>
    <property type="match status" value="1"/>
</dbReference>
<keyword evidence="6 7" id="KW-0472">Membrane</keyword>
<feature type="transmembrane region" description="Helical" evidence="7">
    <location>
        <begin position="147"/>
        <end position="170"/>
    </location>
</feature>
<feature type="transmembrane region" description="Helical" evidence="7">
    <location>
        <begin position="7"/>
        <end position="25"/>
    </location>
</feature>
<feature type="transmembrane region" description="Helical" evidence="7">
    <location>
        <begin position="268"/>
        <end position="286"/>
    </location>
</feature>
<dbReference type="Proteomes" id="UP000239863">
    <property type="component" value="Unassembled WGS sequence"/>
</dbReference>
<dbReference type="SUPFAM" id="SSF103481">
    <property type="entry name" value="Multidrug resistance efflux transporter EmrE"/>
    <property type="match status" value="2"/>
</dbReference>
<comment type="caution">
    <text evidence="9">The sequence shown here is derived from an EMBL/GenBank/DDBJ whole genome shotgun (WGS) entry which is preliminary data.</text>
</comment>
<dbReference type="InterPro" id="IPR050638">
    <property type="entry name" value="AA-Vitamin_Transporters"/>
</dbReference>
<feature type="transmembrane region" description="Helical" evidence="7">
    <location>
        <begin position="90"/>
        <end position="110"/>
    </location>
</feature>
<evidence type="ECO:0000313" key="9">
    <source>
        <dbReference type="EMBL" id="PPK49035.1"/>
    </source>
</evidence>
<accession>A0A2S6FZH8</accession>
<feature type="domain" description="EamA" evidence="8">
    <location>
        <begin position="153"/>
        <end position="285"/>
    </location>
</feature>
<evidence type="ECO:0000256" key="1">
    <source>
        <dbReference type="ARBA" id="ARBA00004651"/>
    </source>
</evidence>
<evidence type="ECO:0000256" key="6">
    <source>
        <dbReference type="ARBA" id="ARBA00023136"/>
    </source>
</evidence>
<name>A0A2S6FZH8_9CLOT</name>
<dbReference type="RefSeq" id="WP_104409443.1">
    <property type="nucleotide sequence ID" value="NZ_PTIS01000003.1"/>
</dbReference>
<dbReference type="AlphaFoldDB" id="A0A2S6FZH8"/>
<comment type="similarity">
    <text evidence="2">Belongs to the EamA transporter family.</text>
</comment>
<dbReference type="InterPro" id="IPR000620">
    <property type="entry name" value="EamA_dom"/>
</dbReference>
<feature type="transmembrane region" description="Helical" evidence="7">
    <location>
        <begin position="182"/>
        <end position="203"/>
    </location>
</feature>
<dbReference type="OrthoDB" id="9805239at2"/>
<dbReference type="InterPro" id="IPR037185">
    <property type="entry name" value="EmrE-like"/>
</dbReference>
<feature type="transmembrane region" description="Helical" evidence="7">
    <location>
        <begin position="37"/>
        <end position="55"/>
    </location>
</feature>
<dbReference type="PANTHER" id="PTHR32322:SF18">
    <property type="entry name" value="S-ADENOSYLMETHIONINE_S-ADENOSYLHOMOCYSTEINE TRANSPORTER"/>
    <property type="match status" value="1"/>
</dbReference>
<reference evidence="9 10" key="1">
    <citation type="submission" date="2018-02" db="EMBL/GenBank/DDBJ databases">
        <title>Genomic Encyclopedia of Archaeal and Bacterial Type Strains, Phase II (KMG-II): from individual species to whole genera.</title>
        <authorList>
            <person name="Goeker M."/>
        </authorList>
    </citation>
    <scope>NUCLEOTIDE SEQUENCE [LARGE SCALE GENOMIC DNA]</scope>
    <source>
        <strain evidence="9 10">DSM 15099</strain>
    </source>
</reference>
<dbReference type="GO" id="GO:0005886">
    <property type="term" value="C:plasma membrane"/>
    <property type="evidence" value="ECO:0007669"/>
    <property type="project" value="UniProtKB-SubCell"/>
</dbReference>
<evidence type="ECO:0000256" key="4">
    <source>
        <dbReference type="ARBA" id="ARBA00022692"/>
    </source>
</evidence>
<sequence length="299" mass="33294">MQNKKVYHGLAILLMFIWGLSYLSIKVVVSEIEPTLVAFYRFLIASIILYIIMKLKYPEEKVLKEDKIKMMLGGFFGVALYFFFENYAVSFTSASNVSILISSIPIFTLLSQRIIFKEKLTTFKILGATLSVIGIIIVVSSKDKVNLFSSGTLGDLMALGAAISWVIYNIVTSKFKGEYKSITISTYQTIFGTIFLSPALLISKPTMPSSLAIINILYLSIACSVVGYIIYIFCLKKLGPTVITTYINLQPIISLTASALILKESVTFVQVIGSMIIITGVFFVNADNRFSKKRFEESI</sequence>
<gene>
    <name evidence="9" type="ORF">BD821_103164</name>
</gene>
<comment type="subcellular location">
    <subcellularLocation>
        <location evidence="1">Cell membrane</location>
        <topology evidence="1">Multi-pass membrane protein</topology>
    </subcellularLocation>
</comment>
<feature type="transmembrane region" description="Helical" evidence="7">
    <location>
        <begin position="67"/>
        <end position="84"/>
    </location>
</feature>
<feature type="transmembrane region" description="Helical" evidence="7">
    <location>
        <begin position="243"/>
        <end position="262"/>
    </location>
</feature>
<keyword evidence="4 7" id="KW-0812">Transmembrane</keyword>
<feature type="transmembrane region" description="Helical" evidence="7">
    <location>
        <begin position="122"/>
        <end position="141"/>
    </location>
</feature>
<feature type="domain" description="EamA" evidence="8">
    <location>
        <begin position="10"/>
        <end position="139"/>
    </location>
</feature>
<evidence type="ECO:0000313" key="10">
    <source>
        <dbReference type="Proteomes" id="UP000239863"/>
    </source>
</evidence>
<evidence type="ECO:0000256" key="3">
    <source>
        <dbReference type="ARBA" id="ARBA00022475"/>
    </source>
</evidence>
<dbReference type="Gene3D" id="1.10.3730.20">
    <property type="match status" value="2"/>
</dbReference>
<evidence type="ECO:0000256" key="7">
    <source>
        <dbReference type="SAM" id="Phobius"/>
    </source>
</evidence>
<protein>
    <submittedName>
        <fullName evidence="9">Drug/metabolite transporter (DMT)-like permease</fullName>
    </submittedName>
</protein>
<evidence type="ECO:0000256" key="5">
    <source>
        <dbReference type="ARBA" id="ARBA00022989"/>
    </source>
</evidence>
<feature type="transmembrane region" description="Helical" evidence="7">
    <location>
        <begin position="209"/>
        <end position="231"/>
    </location>
</feature>
<organism evidence="9 10">
    <name type="scientific">Clostridium algidicarnis DSM 15099</name>
    <dbReference type="NCBI Taxonomy" id="1121295"/>
    <lineage>
        <taxon>Bacteria</taxon>
        <taxon>Bacillati</taxon>
        <taxon>Bacillota</taxon>
        <taxon>Clostridia</taxon>
        <taxon>Eubacteriales</taxon>
        <taxon>Clostridiaceae</taxon>
        <taxon>Clostridium</taxon>
    </lineage>
</organism>
<proteinExistence type="inferred from homology"/>